<organism evidence="1 2">
    <name type="scientific">Paraburkholderia rhynchosiae</name>
    <dbReference type="NCBI Taxonomy" id="487049"/>
    <lineage>
        <taxon>Bacteria</taxon>
        <taxon>Pseudomonadati</taxon>
        <taxon>Pseudomonadota</taxon>
        <taxon>Betaproteobacteria</taxon>
        <taxon>Burkholderiales</taxon>
        <taxon>Burkholderiaceae</taxon>
        <taxon>Paraburkholderia</taxon>
    </lineage>
</organism>
<dbReference type="AlphaFoldDB" id="A0A6J5CWU5"/>
<sequence>MVTADYQLRGADGADNRTRHWLQCHAARVSLGVRWRDAQARTTAAARLGLARWDNGSPETSWKDSAWLALVSPFGVRFATSNFTNWSTEPRASKSLRKAANVAREQARHDAMWAASNGACLTCSDADGWHVTDAIAPVDLDVFRRRLLGWQNGRPWCWLYRSAERRFVARWDHAPLQALGATPREAIATLRRCAIDYQRICQITLPIAPQALTIAPEPIATQSTTHYRFSVGAARCAESFWSHARILAEAARKFHRESGSWQPNEKEQNGG</sequence>
<proteinExistence type="predicted"/>
<dbReference type="EMBL" id="CADIJZ010000072">
    <property type="protein sequence ID" value="CAB3744454.1"/>
    <property type="molecule type" value="Genomic_DNA"/>
</dbReference>
<name>A0A6J5CWU5_9BURK</name>
<accession>A0A6J5CWU5</accession>
<protein>
    <submittedName>
        <fullName evidence="1">Uncharacterized protein</fullName>
    </submittedName>
</protein>
<dbReference type="RefSeq" id="WP_175130787.1">
    <property type="nucleotide sequence ID" value="NZ_CADIJZ010000072.1"/>
</dbReference>
<reference evidence="1 2" key="1">
    <citation type="submission" date="2020-04" db="EMBL/GenBank/DDBJ databases">
        <authorList>
            <person name="De Canck E."/>
        </authorList>
    </citation>
    <scope>NUCLEOTIDE SEQUENCE [LARGE SCALE GENOMIC DNA]</scope>
    <source>
        <strain evidence="1 2">LMG 27174</strain>
    </source>
</reference>
<evidence type="ECO:0000313" key="2">
    <source>
        <dbReference type="Proteomes" id="UP000494205"/>
    </source>
</evidence>
<evidence type="ECO:0000313" key="1">
    <source>
        <dbReference type="EMBL" id="CAB3744454.1"/>
    </source>
</evidence>
<gene>
    <name evidence="1" type="ORF">LMG27174_07182</name>
</gene>
<dbReference type="Proteomes" id="UP000494205">
    <property type="component" value="Unassembled WGS sequence"/>
</dbReference>